<evidence type="ECO:0000256" key="1">
    <source>
        <dbReference type="SAM" id="MobiDB-lite"/>
    </source>
</evidence>
<comment type="caution">
    <text evidence="2">The sequence shown here is derived from an EMBL/GenBank/DDBJ whole genome shotgun (WGS) entry which is preliminary data.</text>
</comment>
<dbReference type="Proteomes" id="UP001630127">
    <property type="component" value="Unassembled WGS sequence"/>
</dbReference>
<reference evidence="2 3" key="1">
    <citation type="submission" date="2024-11" db="EMBL/GenBank/DDBJ databases">
        <title>A near-complete genome assembly of Cinchona calisaya.</title>
        <authorList>
            <person name="Lian D.C."/>
            <person name="Zhao X.W."/>
            <person name="Wei L."/>
        </authorList>
    </citation>
    <scope>NUCLEOTIDE SEQUENCE [LARGE SCALE GENOMIC DNA]</scope>
    <source>
        <tissue evidence="2">Nenye</tissue>
    </source>
</reference>
<proteinExistence type="predicted"/>
<gene>
    <name evidence="2" type="ORF">ACH5RR_013913</name>
</gene>
<dbReference type="EMBL" id="JBJUIK010000006">
    <property type="protein sequence ID" value="KAL3525541.1"/>
    <property type="molecule type" value="Genomic_DNA"/>
</dbReference>
<organism evidence="2 3">
    <name type="scientific">Cinchona calisaya</name>
    <dbReference type="NCBI Taxonomy" id="153742"/>
    <lineage>
        <taxon>Eukaryota</taxon>
        <taxon>Viridiplantae</taxon>
        <taxon>Streptophyta</taxon>
        <taxon>Embryophyta</taxon>
        <taxon>Tracheophyta</taxon>
        <taxon>Spermatophyta</taxon>
        <taxon>Magnoliopsida</taxon>
        <taxon>eudicotyledons</taxon>
        <taxon>Gunneridae</taxon>
        <taxon>Pentapetalae</taxon>
        <taxon>asterids</taxon>
        <taxon>lamiids</taxon>
        <taxon>Gentianales</taxon>
        <taxon>Rubiaceae</taxon>
        <taxon>Cinchonoideae</taxon>
        <taxon>Cinchoneae</taxon>
        <taxon>Cinchona</taxon>
    </lineage>
</organism>
<protein>
    <submittedName>
        <fullName evidence="2">Uncharacterized protein</fullName>
    </submittedName>
</protein>
<sequence>MRQRNSTEKIWRSSRFLQQSQPDQECPKTPNRVSNKNGVTSSSSRGVKDDHSTRIANIDGDEAIQKVPFGCSDKKAFSGDGIDKVGANLPREPISESENIAINVPPADLVGGEHLKGGVEAEKNQVGAKRKKIQVREEHTMLQGWTAEQELALEELILQRSQLLISGRKLPKW</sequence>
<dbReference type="AlphaFoldDB" id="A0ABD3A1E7"/>
<keyword evidence="3" id="KW-1185">Reference proteome</keyword>
<feature type="region of interest" description="Disordered" evidence="1">
    <location>
        <begin position="1"/>
        <end position="58"/>
    </location>
</feature>
<feature type="compositionally biased region" description="Basic and acidic residues" evidence="1">
    <location>
        <begin position="1"/>
        <end position="11"/>
    </location>
</feature>
<accession>A0ABD3A1E7</accession>
<name>A0ABD3A1E7_9GENT</name>
<evidence type="ECO:0000313" key="3">
    <source>
        <dbReference type="Proteomes" id="UP001630127"/>
    </source>
</evidence>
<feature type="compositionally biased region" description="Polar residues" evidence="1">
    <location>
        <begin position="31"/>
        <end position="45"/>
    </location>
</feature>
<evidence type="ECO:0000313" key="2">
    <source>
        <dbReference type="EMBL" id="KAL3525541.1"/>
    </source>
</evidence>